<evidence type="ECO:0000313" key="1">
    <source>
        <dbReference type="EMBL" id="NEC53518.1"/>
    </source>
</evidence>
<organism evidence="1 2">
    <name type="scientific">Actinospica acidiphila</name>
    <dbReference type="NCBI Taxonomy" id="304899"/>
    <lineage>
        <taxon>Bacteria</taxon>
        <taxon>Bacillati</taxon>
        <taxon>Actinomycetota</taxon>
        <taxon>Actinomycetes</taxon>
        <taxon>Catenulisporales</taxon>
        <taxon>Actinospicaceae</taxon>
        <taxon>Actinospica</taxon>
    </lineage>
</organism>
<sequence>MTTEPGFLDGNAAAGDLESLFGADMTMASGRCQGCGLRTRLAEAHAYLGGPGTVLRCPGCDDVLLRMVRSPDHLWFDASGLDYLRVPAAAV</sequence>
<evidence type="ECO:0000313" key="2">
    <source>
        <dbReference type="Proteomes" id="UP000471745"/>
    </source>
</evidence>
<gene>
    <name evidence="1" type="ORF">G3I18_33980</name>
</gene>
<name>A0A9X5CSL0_9ACTN</name>
<dbReference type="GeneID" id="97447363"/>
<dbReference type="AlphaFoldDB" id="A0A9X5CSL0"/>
<keyword evidence="2" id="KW-1185">Reference proteome</keyword>
<dbReference type="EMBL" id="JAAGNA010001183">
    <property type="protein sequence ID" value="NEC53518.1"/>
    <property type="molecule type" value="Genomic_DNA"/>
</dbReference>
<dbReference type="Proteomes" id="UP000471745">
    <property type="component" value="Unassembled WGS sequence"/>
</dbReference>
<dbReference type="InterPro" id="IPR045423">
    <property type="entry name" value="DUF6510"/>
</dbReference>
<dbReference type="Pfam" id="PF20120">
    <property type="entry name" value="DUF6510"/>
    <property type="match status" value="1"/>
</dbReference>
<accession>A0A9X5CSL0</accession>
<comment type="caution">
    <text evidence="1">The sequence shown here is derived from an EMBL/GenBank/DDBJ whole genome shotgun (WGS) entry which is preliminary data.</text>
</comment>
<proteinExistence type="predicted"/>
<protein>
    <submittedName>
        <fullName evidence="1">Uncharacterized protein</fullName>
    </submittedName>
</protein>
<dbReference type="RefSeq" id="WP_033273492.1">
    <property type="nucleotide sequence ID" value="NZ_JAAGNA010001183.1"/>
</dbReference>
<reference evidence="1 2" key="1">
    <citation type="submission" date="2020-01" db="EMBL/GenBank/DDBJ databases">
        <title>Insect and environment-associated Actinomycetes.</title>
        <authorList>
            <person name="Currrie C."/>
            <person name="Chevrette M."/>
            <person name="Carlson C."/>
            <person name="Stubbendieck R."/>
            <person name="Wendt-Pienkowski E."/>
        </authorList>
    </citation>
    <scope>NUCLEOTIDE SEQUENCE [LARGE SCALE GENOMIC DNA]</scope>
    <source>
        <strain evidence="1 2">SID8189</strain>
    </source>
</reference>